<keyword evidence="3" id="KW-1185">Reference proteome</keyword>
<feature type="compositionally biased region" description="Basic and acidic residues" evidence="1">
    <location>
        <begin position="29"/>
        <end position="53"/>
    </location>
</feature>
<keyword evidence="2" id="KW-1133">Transmembrane helix</keyword>
<name>A0A9C6U3P8_FRAOC</name>
<evidence type="ECO:0000256" key="2">
    <source>
        <dbReference type="SAM" id="Phobius"/>
    </source>
</evidence>
<organism evidence="3 4">
    <name type="scientific">Frankliniella occidentalis</name>
    <name type="common">Western flower thrips</name>
    <name type="synonym">Euthrips occidentalis</name>
    <dbReference type="NCBI Taxonomy" id="133901"/>
    <lineage>
        <taxon>Eukaryota</taxon>
        <taxon>Metazoa</taxon>
        <taxon>Ecdysozoa</taxon>
        <taxon>Arthropoda</taxon>
        <taxon>Hexapoda</taxon>
        <taxon>Insecta</taxon>
        <taxon>Pterygota</taxon>
        <taxon>Neoptera</taxon>
        <taxon>Paraneoptera</taxon>
        <taxon>Thysanoptera</taxon>
        <taxon>Terebrantia</taxon>
        <taxon>Thripoidea</taxon>
        <taxon>Thripidae</taxon>
        <taxon>Frankliniella</taxon>
    </lineage>
</organism>
<reference evidence="4" key="1">
    <citation type="submission" date="2025-08" db="UniProtKB">
        <authorList>
            <consortium name="RefSeq"/>
        </authorList>
    </citation>
    <scope>IDENTIFICATION</scope>
    <source>
        <tissue evidence="4">Whole organism</tissue>
    </source>
</reference>
<evidence type="ECO:0000256" key="1">
    <source>
        <dbReference type="SAM" id="MobiDB-lite"/>
    </source>
</evidence>
<gene>
    <name evidence="4" type="primary">LOC127749835</name>
</gene>
<dbReference type="KEGG" id="foc:127749835"/>
<proteinExistence type="predicted"/>
<sequence>MVALSGRVIRLRDASQDVYLAGKTGKASKSVETKPETNGRQKQQDGEDARTDSLEPFVRTSPLGVIMLGMACIGLVPVSFNCLYKPLLSVRRSSLVYAVLLSSTFCASYAFVLNEQLGRVLNPSTNWDSRLFSSEAIQALLPCAISPWVWMCTTNFRKLMWGFAEYEQTTKKTISSAMVTDKR</sequence>
<dbReference type="AlphaFoldDB" id="A0A9C6U3P8"/>
<evidence type="ECO:0000313" key="3">
    <source>
        <dbReference type="Proteomes" id="UP000504606"/>
    </source>
</evidence>
<feature type="transmembrane region" description="Helical" evidence="2">
    <location>
        <begin position="95"/>
        <end position="112"/>
    </location>
</feature>
<dbReference type="RefSeq" id="XP_052125620.1">
    <property type="nucleotide sequence ID" value="XM_052269660.1"/>
</dbReference>
<accession>A0A9C6U3P8</accession>
<keyword evidence="2" id="KW-0472">Membrane</keyword>
<feature type="transmembrane region" description="Helical" evidence="2">
    <location>
        <begin position="63"/>
        <end position="83"/>
    </location>
</feature>
<keyword evidence="2" id="KW-0812">Transmembrane</keyword>
<dbReference type="Proteomes" id="UP000504606">
    <property type="component" value="Unplaced"/>
</dbReference>
<evidence type="ECO:0000313" key="4">
    <source>
        <dbReference type="RefSeq" id="XP_052125620.1"/>
    </source>
</evidence>
<protein>
    <submittedName>
        <fullName evidence="4">Uncharacterized protein LOC127749835</fullName>
    </submittedName>
</protein>
<dbReference type="GeneID" id="127749835"/>
<feature type="region of interest" description="Disordered" evidence="1">
    <location>
        <begin position="23"/>
        <end position="53"/>
    </location>
</feature>